<keyword evidence="1 2" id="KW-0732">Signal</keyword>
<dbReference type="RefSeq" id="WP_237465339.1">
    <property type="nucleotide sequence ID" value="NZ_CAKLDI010000001.1"/>
</dbReference>
<keyword evidence="5" id="KW-1185">Reference proteome</keyword>
<proteinExistence type="predicted"/>
<dbReference type="EMBL" id="CAKLDI010000001">
    <property type="protein sequence ID" value="CAH0533105.1"/>
    <property type="molecule type" value="Genomic_DNA"/>
</dbReference>
<feature type="domain" description="Outer membrane protein beta-barrel" evidence="3">
    <location>
        <begin position="8"/>
        <end position="169"/>
    </location>
</feature>
<evidence type="ECO:0000259" key="3">
    <source>
        <dbReference type="Pfam" id="PF13505"/>
    </source>
</evidence>
<accession>A0ABN8DQU7</accession>
<dbReference type="Gene3D" id="2.40.160.20">
    <property type="match status" value="1"/>
</dbReference>
<sequence length="169" mass="18992">MKKQITIASLLAASMMAAPAMAANMDWVVGGGIGYQNDDVSGQFEQNGEDVAYQLRGGMILNDHHRFLATYNYMDKSEQNMFLASYDYLYPVFDQVSLFAGVNMGVSDSEIHNESSTDFVWGGQVGATYAITDSWSTDLTYRYIAQDYDEQNTEIDNSQQVMLTVDYRF</sequence>
<dbReference type="InterPro" id="IPR011250">
    <property type="entry name" value="OMP/PagP_B-barrel"/>
</dbReference>
<evidence type="ECO:0000256" key="1">
    <source>
        <dbReference type="ARBA" id="ARBA00022729"/>
    </source>
</evidence>
<dbReference type="Proteomes" id="UP000838672">
    <property type="component" value="Unassembled WGS sequence"/>
</dbReference>
<name>A0ABN8DQU7_9VIBR</name>
<feature type="signal peptide" evidence="2">
    <location>
        <begin position="1"/>
        <end position="22"/>
    </location>
</feature>
<reference evidence="4" key="1">
    <citation type="submission" date="2021-11" db="EMBL/GenBank/DDBJ databases">
        <authorList>
            <person name="Rodrigo-Torres L."/>
            <person name="Arahal R. D."/>
            <person name="Lucena T."/>
        </authorList>
    </citation>
    <scope>NUCLEOTIDE SEQUENCE</scope>
    <source>
        <strain evidence="4">CECT 7929</strain>
    </source>
</reference>
<evidence type="ECO:0000313" key="5">
    <source>
        <dbReference type="Proteomes" id="UP000838672"/>
    </source>
</evidence>
<feature type="chain" id="PRO_5045272959" description="Outer membrane protein beta-barrel domain-containing protein" evidence="2">
    <location>
        <begin position="23"/>
        <end position="169"/>
    </location>
</feature>
<dbReference type="SUPFAM" id="SSF56925">
    <property type="entry name" value="OMPA-like"/>
    <property type="match status" value="1"/>
</dbReference>
<evidence type="ECO:0000256" key="2">
    <source>
        <dbReference type="SAM" id="SignalP"/>
    </source>
</evidence>
<organism evidence="4 5">
    <name type="scientific">Vibrio stylophorae</name>
    <dbReference type="NCBI Taxonomy" id="659351"/>
    <lineage>
        <taxon>Bacteria</taxon>
        <taxon>Pseudomonadati</taxon>
        <taxon>Pseudomonadota</taxon>
        <taxon>Gammaproteobacteria</taxon>
        <taxon>Vibrionales</taxon>
        <taxon>Vibrionaceae</taxon>
        <taxon>Vibrio</taxon>
    </lineage>
</organism>
<dbReference type="Pfam" id="PF13505">
    <property type="entry name" value="OMP_b-brl"/>
    <property type="match status" value="1"/>
</dbReference>
<gene>
    <name evidence="4" type="ORF">VST7929_00958</name>
</gene>
<dbReference type="InterPro" id="IPR027385">
    <property type="entry name" value="Beta-barrel_OMP"/>
</dbReference>
<comment type="caution">
    <text evidence="4">The sequence shown here is derived from an EMBL/GenBank/DDBJ whole genome shotgun (WGS) entry which is preliminary data.</text>
</comment>
<evidence type="ECO:0000313" key="4">
    <source>
        <dbReference type="EMBL" id="CAH0533105.1"/>
    </source>
</evidence>
<protein>
    <recommendedName>
        <fullName evidence="3">Outer membrane protein beta-barrel domain-containing protein</fullName>
    </recommendedName>
</protein>